<dbReference type="Gramene" id="KZN08445">
    <property type="protein sequence ID" value="KZN08445"/>
    <property type="gene ID" value="DCAR_000991"/>
</dbReference>
<evidence type="ECO:0008006" key="5">
    <source>
        <dbReference type="Google" id="ProtNLM"/>
    </source>
</evidence>
<gene>
    <name evidence="2" type="ORF">DCAR_000991</name>
    <name evidence="3" type="ORF">DCAR_0100956</name>
</gene>
<dbReference type="Proteomes" id="UP000077755">
    <property type="component" value="Chromosome 1"/>
</dbReference>
<reference evidence="2" key="1">
    <citation type="journal article" date="2016" name="Nat. Genet.">
        <title>A high-quality carrot genome assembly provides new insights into carotenoid accumulation and asterid genome evolution.</title>
        <authorList>
            <person name="Iorizzo M."/>
            <person name="Ellison S."/>
            <person name="Senalik D."/>
            <person name="Zeng P."/>
            <person name="Satapoomin P."/>
            <person name="Huang J."/>
            <person name="Bowman M."/>
            <person name="Iovene M."/>
            <person name="Sanseverino W."/>
            <person name="Cavagnaro P."/>
            <person name="Yildiz M."/>
            <person name="Macko-Podgorni A."/>
            <person name="Moranska E."/>
            <person name="Grzebelus E."/>
            <person name="Grzebelus D."/>
            <person name="Ashrafi H."/>
            <person name="Zheng Z."/>
            <person name="Cheng S."/>
            <person name="Spooner D."/>
            <person name="Van Deynze A."/>
            <person name="Simon P."/>
        </authorList>
    </citation>
    <scope>NUCLEOTIDE SEQUENCE [LARGE SCALE GENOMIC DNA]</scope>
    <source>
        <tissue evidence="2">Leaf</tissue>
    </source>
</reference>
<evidence type="ECO:0000313" key="3">
    <source>
        <dbReference type="EMBL" id="WOG81805.1"/>
    </source>
</evidence>
<protein>
    <recommendedName>
        <fullName evidence="5">DUF223 domain-containing protein</fullName>
    </recommendedName>
</protein>
<dbReference type="EMBL" id="LNRQ01000001">
    <property type="protein sequence ID" value="KZN08445.1"/>
    <property type="molecule type" value="Genomic_DNA"/>
</dbReference>
<reference evidence="3" key="2">
    <citation type="submission" date="2022-03" db="EMBL/GenBank/DDBJ databases">
        <title>Draft title - Genomic analysis of global carrot germplasm unveils the trajectory of domestication and the origin of high carotenoid orange carrot.</title>
        <authorList>
            <person name="Iorizzo M."/>
            <person name="Ellison S."/>
            <person name="Senalik D."/>
            <person name="Macko-Podgorni A."/>
            <person name="Grzebelus D."/>
            <person name="Bostan H."/>
            <person name="Rolling W."/>
            <person name="Curaba J."/>
            <person name="Simon P."/>
        </authorList>
    </citation>
    <scope>NUCLEOTIDE SEQUENCE</scope>
    <source>
        <tissue evidence="3">Leaf</tissue>
    </source>
</reference>
<proteinExistence type="predicted"/>
<evidence type="ECO:0000313" key="2">
    <source>
        <dbReference type="EMBL" id="KZN08445.1"/>
    </source>
</evidence>
<evidence type="ECO:0000313" key="4">
    <source>
        <dbReference type="Proteomes" id="UP000077755"/>
    </source>
</evidence>
<feature type="compositionally biased region" description="Basic and acidic residues" evidence="1">
    <location>
        <begin position="335"/>
        <end position="345"/>
    </location>
</feature>
<organism evidence="2">
    <name type="scientific">Daucus carota subsp. sativus</name>
    <name type="common">Carrot</name>
    <dbReference type="NCBI Taxonomy" id="79200"/>
    <lineage>
        <taxon>Eukaryota</taxon>
        <taxon>Viridiplantae</taxon>
        <taxon>Streptophyta</taxon>
        <taxon>Embryophyta</taxon>
        <taxon>Tracheophyta</taxon>
        <taxon>Spermatophyta</taxon>
        <taxon>Magnoliopsida</taxon>
        <taxon>eudicotyledons</taxon>
        <taxon>Gunneridae</taxon>
        <taxon>Pentapetalae</taxon>
        <taxon>asterids</taxon>
        <taxon>campanulids</taxon>
        <taxon>Apiales</taxon>
        <taxon>Apiaceae</taxon>
        <taxon>Apioideae</taxon>
        <taxon>Scandiceae</taxon>
        <taxon>Daucinae</taxon>
        <taxon>Daucus</taxon>
        <taxon>Daucus sect. Daucus</taxon>
    </lineage>
</organism>
<dbReference type="AlphaFoldDB" id="A0A166G1U1"/>
<sequence>MTAKKNYYFMPDVALVPNLNFGFHEEIIRVRIIRVWDDVSYRAPDELATYFILLDEERIYLNLQEMQDPNKWVQPKLFRKQAFFCKVTIVDILLHEKWDFRHRRRSRRVILVADSTTNARLVLKAHDLEQIAGLTMLELITDCSANHAQSQIMLTVWNNQKQDYSQFRVVPNSTGYRIVNSEIALSFDHNTKVIPKEETERIPLFKFELTKFEDVPWLLWNTKNLIGMNYLPLTVNKDMIVTLWEEKANGFQNGLAAADDGAAFVIITGLLGILGVELPNAGEDNLTQDIPPVMNNIIGRRCAFEVRVSSYNRDGRAGYTVGRLIEMPGSSSHVKGGEHHDEVGPSKKARLSLPK</sequence>
<keyword evidence="4" id="KW-1185">Reference proteome</keyword>
<feature type="region of interest" description="Disordered" evidence="1">
    <location>
        <begin position="329"/>
        <end position="355"/>
    </location>
</feature>
<dbReference type="EMBL" id="CP093343">
    <property type="protein sequence ID" value="WOG81805.1"/>
    <property type="molecule type" value="Genomic_DNA"/>
</dbReference>
<name>A0A166G1U1_DAUCS</name>
<accession>A0A166G1U1</accession>
<evidence type="ECO:0000256" key="1">
    <source>
        <dbReference type="SAM" id="MobiDB-lite"/>
    </source>
</evidence>